<evidence type="ECO:0000256" key="1">
    <source>
        <dbReference type="ARBA" id="ARBA00022490"/>
    </source>
</evidence>
<comment type="subcellular location">
    <subcellularLocation>
        <location evidence="8">Cytoplasm</location>
    </subcellularLocation>
</comment>
<keyword evidence="1 8" id="KW-0963">Cytoplasm</keyword>
<dbReference type="EC" id="2.7.7.77" evidence="8"/>
<comment type="caution">
    <text evidence="10">The sequence shown here is derived from an EMBL/GenBank/DDBJ whole genome shotgun (WGS) entry which is preliminary data.</text>
</comment>
<keyword evidence="7 8" id="KW-0501">Molybdenum cofactor biosynthesis</keyword>
<dbReference type="HAMAP" id="MF_00316">
    <property type="entry name" value="MobA"/>
    <property type="match status" value="1"/>
</dbReference>
<organism evidence="10 11">
    <name type="scientific">Paenibacillus barengoltzii J12</name>
    <dbReference type="NCBI Taxonomy" id="935846"/>
    <lineage>
        <taxon>Bacteria</taxon>
        <taxon>Bacillati</taxon>
        <taxon>Bacillota</taxon>
        <taxon>Bacilli</taxon>
        <taxon>Bacillales</taxon>
        <taxon>Paenibacillaceae</taxon>
        <taxon>Paenibacillus</taxon>
    </lineage>
</organism>
<keyword evidence="4 8" id="KW-0547">Nucleotide-binding</keyword>
<dbReference type="Proteomes" id="UP000192939">
    <property type="component" value="Unassembled WGS sequence"/>
</dbReference>
<evidence type="ECO:0000256" key="8">
    <source>
        <dbReference type="HAMAP-Rule" id="MF_00316"/>
    </source>
</evidence>
<feature type="binding site" evidence="8">
    <location>
        <position position="20"/>
    </location>
    <ligand>
        <name>GTP</name>
        <dbReference type="ChEBI" id="CHEBI:37565"/>
    </ligand>
</feature>
<accession>A0ABY1LSE3</accession>
<evidence type="ECO:0000256" key="3">
    <source>
        <dbReference type="ARBA" id="ARBA00022723"/>
    </source>
</evidence>
<reference evidence="10 11" key="1">
    <citation type="submission" date="2017-04" db="EMBL/GenBank/DDBJ databases">
        <authorList>
            <person name="Varghese N."/>
            <person name="Submissions S."/>
        </authorList>
    </citation>
    <scope>NUCLEOTIDE SEQUENCE [LARGE SCALE GENOMIC DNA]</scope>
    <source>
        <strain evidence="10 11">J12</strain>
    </source>
</reference>
<dbReference type="RefSeq" id="WP_085278143.1">
    <property type="nucleotide sequence ID" value="NZ_FXAE01000002.1"/>
</dbReference>
<dbReference type="PANTHER" id="PTHR19136">
    <property type="entry name" value="MOLYBDENUM COFACTOR GUANYLYLTRANSFERASE"/>
    <property type="match status" value="1"/>
</dbReference>
<feature type="binding site" evidence="8">
    <location>
        <begin position="8"/>
        <end position="10"/>
    </location>
    <ligand>
        <name>GTP</name>
        <dbReference type="ChEBI" id="CHEBI:37565"/>
    </ligand>
</feature>
<keyword evidence="5 8" id="KW-0460">Magnesium</keyword>
<dbReference type="SUPFAM" id="SSF53448">
    <property type="entry name" value="Nucleotide-diphospho-sugar transferases"/>
    <property type="match status" value="1"/>
</dbReference>
<dbReference type="InterPro" id="IPR025877">
    <property type="entry name" value="MobA-like_NTP_Trfase"/>
</dbReference>
<sequence length="227" mass="24401">MNITAIILAGGRSSRMGSNKALLELGGLTVLERLIRELEPIASRIVIAGGERAAYERFGQVVVTDRYPGAGPLAGLHAGLESSTTRWSLAVACDTPFANRGLFRALLERAEAAEEAAARAVDRASDLAAGASGGFAPTEAILARTQERAHPLLAAYRRSVLPGLEARLREGRLKMTAWTETLCTEYIEGEALANASGLPLEWCTFNMNKPEDYELARSWLESGRSEG</sequence>
<comment type="domain">
    <text evidence="8">The N-terminal domain determines nucleotide recognition and specific binding, while the C-terminal domain determines the specific binding to the target protein.</text>
</comment>
<dbReference type="InterPro" id="IPR013482">
    <property type="entry name" value="Molybde_CF_guanTrfase"/>
</dbReference>
<comment type="catalytic activity">
    <reaction evidence="8">
        <text>Mo-molybdopterin + GTP + H(+) = Mo-molybdopterin guanine dinucleotide + diphosphate</text>
        <dbReference type="Rhea" id="RHEA:34243"/>
        <dbReference type="ChEBI" id="CHEBI:15378"/>
        <dbReference type="ChEBI" id="CHEBI:33019"/>
        <dbReference type="ChEBI" id="CHEBI:37565"/>
        <dbReference type="ChEBI" id="CHEBI:71302"/>
        <dbReference type="ChEBI" id="CHEBI:71310"/>
        <dbReference type="EC" id="2.7.7.77"/>
    </reaction>
</comment>
<comment type="cofactor">
    <cofactor evidence="8">
        <name>Mg(2+)</name>
        <dbReference type="ChEBI" id="CHEBI:18420"/>
    </cofactor>
</comment>
<dbReference type="PANTHER" id="PTHR19136:SF81">
    <property type="entry name" value="MOLYBDENUM COFACTOR GUANYLYLTRANSFERASE"/>
    <property type="match status" value="1"/>
</dbReference>
<evidence type="ECO:0000259" key="9">
    <source>
        <dbReference type="Pfam" id="PF12804"/>
    </source>
</evidence>
<evidence type="ECO:0000256" key="7">
    <source>
        <dbReference type="ARBA" id="ARBA00023150"/>
    </source>
</evidence>
<proteinExistence type="inferred from homology"/>
<dbReference type="CDD" id="cd02503">
    <property type="entry name" value="MobA"/>
    <property type="match status" value="1"/>
</dbReference>
<comment type="function">
    <text evidence="8">Transfers a GMP moiety from GTP to Mo-molybdopterin (Mo-MPT) cofactor (Moco or molybdenum cofactor) to form Mo-molybdopterin guanine dinucleotide (Mo-MGD) cofactor.</text>
</comment>
<feature type="binding site" evidence="8">
    <location>
        <position position="94"/>
    </location>
    <ligand>
        <name>Mg(2+)</name>
        <dbReference type="ChEBI" id="CHEBI:18420"/>
    </ligand>
</feature>
<dbReference type="EMBL" id="FXAE01000002">
    <property type="protein sequence ID" value="SME94017.1"/>
    <property type="molecule type" value="Genomic_DNA"/>
</dbReference>
<evidence type="ECO:0000256" key="5">
    <source>
        <dbReference type="ARBA" id="ARBA00022842"/>
    </source>
</evidence>
<protein>
    <recommendedName>
        <fullName evidence="8">Probable molybdenum cofactor guanylyltransferase</fullName>
        <shortName evidence="8">MoCo guanylyltransferase</shortName>
        <ecNumber evidence="8">2.7.7.77</ecNumber>
    </recommendedName>
    <alternativeName>
        <fullName evidence="8">GTP:molybdopterin guanylyltransferase</fullName>
    </alternativeName>
    <alternativeName>
        <fullName evidence="8">Mo-MPT guanylyltransferase</fullName>
    </alternativeName>
    <alternativeName>
        <fullName evidence="8">Molybdopterin guanylyltransferase</fullName>
    </alternativeName>
    <alternativeName>
        <fullName evidence="8">Molybdopterin-guanine dinucleotide synthase</fullName>
        <shortName evidence="8">MGD synthase</shortName>
    </alternativeName>
</protein>
<feature type="binding site" evidence="8">
    <location>
        <position position="94"/>
    </location>
    <ligand>
        <name>GTP</name>
        <dbReference type="ChEBI" id="CHEBI:37565"/>
    </ligand>
</feature>
<evidence type="ECO:0000256" key="4">
    <source>
        <dbReference type="ARBA" id="ARBA00022741"/>
    </source>
</evidence>
<comment type="similarity">
    <text evidence="8">Belongs to the MobA family.</text>
</comment>
<evidence type="ECO:0000313" key="10">
    <source>
        <dbReference type="EMBL" id="SME94017.1"/>
    </source>
</evidence>
<comment type="caution">
    <text evidence="8">Lacks conserved residue(s) required for the propagation of feature annotation.</text>
</comment>
<gene>
    <name evidence="8" type="primary">mobA</name>
    <name evidence="10" type="ORF">SAMN02744124_00319</name>
</gene>
<evidence type="ECO:0000256" key="6">
    <source>
        <dbReference type="ARBA" id="ARBA00023134"/>
    </source>
</evidence>
<dbReference type="Gene3D" id="3.90.550.10">
    <property type="entry name" value="Spore Coat Polysaccharide Biosynthesis Protein SpsA, Chain A"/>
    <property type="match status" value="1"/>
</dbReference>
<feature type="domain" description="MobA-like NTP transferase" evidence="9">
    <location>
        <begin position="5"/>
        <end position="174"/>
    </location>
</feature>
<evidence type="ECO:0000256" key="2">
    <source>
        <dbReference type="ARBA" id="ARBA00022679"/>
    </source>
</evidence>
<keyword evidence="6 8" id="KW-0342">GTP-binding</keyword>
<name>A0ABY1LSE3_9BACL</name>
<dbReference type="Pfam" id="PF12804">
    <property type="entry name" value="NTP_transf_3"/>
    <property type="match status" value="1"/>
</dbReference>
<evidence type="ECO:0000313" key="11">
    <source>
        <dbReference type="Proteomes" id="UP000192939"/>
    </source>
</evidence>
<feature type="binding site" evidence="8">
    <location>
        <position position="65"/>
    </location>
    <ligand>
        <name>GTP</name>
        <dbReference type="ChEBI" id="CHEBI:37565"/>
    </ligand>
</feature>
<keyword evidence="3 8" id="KW-0479">Metal-binding</keyword>
<dbReference type="InterPro" id="IPR029044">
    <property type="entry name" value="Nucleotide-diphossugar_trans"/>
</dbReference>
<keyword evidence="2 8" id="KW-0808">Transferase</keyword>
<keyword evidence="11" id="KW-1185">Reference proteome</keyword>